<protein>
    <submittedName>
        <fullName evidence="1">Uncharacterized protein</fullName>
    </submittedName>
</protein>
<name>A0A4Y2EXH0_ARAVE</name>
<dbReference type="Proteomes" id="UP000499080">
    <property type="component" value="Unassembled WGS sequence"/>
</dbReference>
<dbReference type="AlphaFoldDB" id="A0A4Y2EXH0"/>
<comment type="caution">
    <text evidence="1">The sequence shown here is derived from an EMBL/GenBank/DDBJ whole genome shotgun (WGS) entry which is preliminary data.</text>
</comment>
<accession>A0A4Y2EXH0</accession>
<keyword evidence="2" id="KW-1185">Reference proteome</keyword>
<reference evidence="1 2" key="1">
    <citation type="journal article" date="2019" name="Sci. Rep.">
        <title>Orb-weaving spider Araneus ventricosus genome elucidates the spidroin gene catalogue.</title>
        <authorList>
            <person name="Kono N."/>
            <person name="Nakamura H."/>
            <person name="Ohtoshi R."/>
            <person name="Moran D.A.P."/>
            <person name="Shinohara A."/>
            <person name="Yoshida Y."/>
            <person name="Fujiwara M."/>
            <person name="Mori M."/>
            <person name="Tomita M."/>
            <person name="Arakawa K."/>
        </authorList>
    </citation>
    <scope>NUCLEOTIDE SEQUENCE [LARGE SCALE GENOMIC DNA]</scope>
</reference>
<evidence type="ECO:0000313" key="2">
    <source>
        <dbReference type="Proteomes" id="UP000499080"/>
    </source>
</evidence>
<evidence type="ECO:0000313" key="1">
    <source>
        <dbReference type="EMBL" id="GBM32605.1"/>
    </source>
</evidence>
<dbReference type="EMBL" id="BGPR01000712">
    <property type="protein sequence ID" value="GBM32605.1"/>
    <property type="molecule type" value="Genomic_DNA"/>
</dbReference>
<proteinExistence type="predicted"/>
<gene>
    <name evidence="1" type="ORF">AVEN_195564_1</name>
</gene>
<organism evidence="1 2">
    <name type="scientific">Araneus ventricosus</name>
    <name type="common">Orbweaver spider</name>
    <name type="synonym">Epeira ventricosa</name>
    <dbReference type="NCBI Taxonomy" id="182803"/>
    <lineage>
        <taxon>Eukaryota</taxon>
        <taxon>Metazoa</taxon>
        <taxon>Ecdysozoa</taxon>
        <taxon>Arthropoda</taxon>
        <taxon>Chelicerata</taxon>
        <taxon>Arachnida</taxon>
        <taxon>Araneae</taxon>
        <taxon>Araneomorphae</taxon>
        <taxon>Entelegynae</taxon>
        <taxon>Araneoidea</taxon>
        <taxon>Araneidae</taxon>
        <taxon>Araneus</taxon>
    </lineage>
</organism>
<sequence length="107" mass="12303">MRSQELTSLSQNEHNEEVAKDGAVWITVPSYTVSLGRRQQHNVLREVPGPRSFAVRHVTLGNFTTTWRLLMNENNLHIIHQRTEAALNCFQLLGNLQGNYRYKNQAS</sequence>